<dbReference type="Gene3D" id="2.60.40.4060">
    <property type="entry name" value="Reeler domain"/>
    <property type="match status" value="1"/>
</dbReference>
<dbReference type="Pfam" id="PF02014">
    <property type="entry name" value="Reeler"/>
    <property type="match status" value="1"/>
</dbReference>
<dbReference type="InterPro" id="IPR002861">
    <property type="entry name" value="Reeler_dom"/>
</dbReference>
<dbReference type="PANTHER" id="PTHR45828">
    <property type="entry name" value="CYTOCHROME B561/FERRIC REDUCTASE TRANSMEMBRANE"/>
    <property type="match status" value="1"/>
</dbReference>
<dbReference type="AlphaFoldDB" id="A0AAD1SY46"/>
<dbReference type="GO" id="GO:0016020">
    <property type="term" value="C:membrane"/>
    <property type="evidence" value="ECO:0007669"/>
    <property type="project" value="TreeGrafter"/>
</dbReference>
<dbReference type="InterPro" id="IPR042307">
    <property type="entry name" value="Reeler_sf"/>
</dbReference>
<proteinExistence type="predicted"/>
<dbReference type="PANTHER" id="PTHR45828:SF44">
    <property type="entry name" value="FERRIC-CHELATE REDUCTASE 1-RELATED"/>
    <property type="match status" value="1"/>
</dbReference>
<dbReference type="Proteomes" id="UP001295444">
    <property type="component" value="Chromosome 08"/>
</dbReference>
<protein>
    <recommendedName>
        <fullName evidence="1">Reelin domain-containing protein</fullName>
    </recommendedName>
</protein>
<dbReference type="EMBL" id="OW240919">
    <property type="protein sequence ID" value="CAH2311770.1"/>
    <property type="molecule type" value="Genomic_DNA"/>
</dbReference>
<organism evidence="2 3">
    <name type="scientific">Pelobates cultripes</name>
    <name type="common">Western spadefoot toad</name>
    <dbReference type="NCBI Taxonomy" id="61616"/>
    <lineage>
        <taxon>Eukaryota</taxon>
        <taxon>Metazoa</taxon>
        <taxon>Chordata</taxon>
        <taxon>Craniata</taxon>
        <taxon>Vertebrata</taxon>
        <taxon>Euteleostomi</taxon>
        <taxon>Amphibia</taxon>
        <taxon>Batrachia</taxon>
        <taxon>Anura</taxon>
        <taxon>Pelobatoidea</taxon>
        <taxon>Pelobatidae</taxon>
        <taxon>Pelobates</taxon>
    </lineage>
</organism>
<accession>A0AAD1SY46</accession>
<sequence>MFNKSKHSGFPVYESRLTSFILYFFAVTLKNTTADSVIEGFLIQARDGSSTTPIGSFQVSGNDVQMLTCTTAASAVSHTSDSSKAQVQVTWVAPNANYTNLLFRATVVQNATIFWEGVVSNKLTYSGSLHLVPAFSQTLLCLSALFGFLCML</sequence>
<dbReference type="PROSITE" id="PS51019">
    <property type="entry name" value="REELIN"/>
    <property type="match status" value="1"/>
</dbReference>
<keyword evidence="3" id="KW-1185">Reference proteome</keyword>
<evidence type="ECO:0000313" key="2">
    <source>
        <dbReference type="EMBL" id="CAH2311770.1"/>
    </source>
</evidence>
<dbReference type="InterPro" id="IPR051237">
    <property type="entry name" value="Ferric-chelate_Red/DefProt"/>
</dbReference>
<feature type="domain" description="Reelin" evidence="1">
    <location>
        <begin position="1"/>
        <end position="140"/>
    </location>
</feature>
<name>A0AAD1SY46_PELCU</name>
<gene>
    <name evidence="2" type="ORF">PECUL_23A022479</name>
</gene>
<evidence type="ECO:0000313" key="3">
    <source>
        <dbReference type="Proteomes" id="UP001295444"/>
    </source>
</evidence>
<dbReference type="CDD" id="cd08544">
    <property type="entry name" value="Reeler"/>
    <property type="match status" value="1"/>
</dbReference>
<reference evidence="2" key="1">
    <citation type="submission" date="2022-03" db="EMBL/GenBank/DDBJ databases">
        <authorList>
            <person name="Alioto T."/>
            <person name="Alioto T."/>
            <person name="Gomez Garrido J."/>
        </authorList>
    </citation>
    <scope>NUCLEOTIDE SEQUENCE</scope>
</reference>
<evidence type="ECO:0000259" key="1">
    <source>
        <dbReference type="PROSITE" id="PS51019"/>
    </source>
</evidence>